<feature type="transmembrane region" description="Helical" evidence="2">
    <location>
        <begin position="384"/>
        <end position="407"/>
    </location>
</feature>
<feature type="compositionally biased region" description="Low complexity" evidence="1">
    <location>
        <begin position="531"/>
        <end position="570"/>
    </location>
</feature>
<evidence type="ECO:0000256" key="1">
    <source>
        <dbReference type="SAM" id="MobiDB-lite"/>
    </source>
</evidence>
<evidence type="ECO:0000256" key="2">
    <source>
        <dbReference type="SAM" id="Phobius"/>
    </source>
</evidence>
<evidence type="ECO:0000313" key="3">
    <source>
        <dbReference type="EMBL" id="CEL69547.1"/>
    </source>
</evidence>
<gene>
    <name evidence="3" type="ORF">BN1204_052540</name>
</gene>
<accession>A0A0F7UMW3</accession>
<reference evidence="3" key="1">
    <citation type="journal article" date="2015" name="PLoS ONE">
        <title>Comprehensive Evaluation of Toxoplasma gondii VEG and Neospora caninum LIV Genomes with Tachyzoite Stage Transcriptome and Proteome Defines Novel Transcript Features.</title>
        <authorList>
            <person name="Ramaprasad A."/>
            <person name="Mourier T."/>
            <person name="Naeem R."/>
            <person name="Malas T.B."/>
            <person name="Moussa E."/>
            <person name="Panigrahi A."/>
            <person name="Vermont S.J."/>
            <person name="Otto T.D."/>
            <person name="Wastling J."/>
            <person name="Pain A."/>
        </authorList>
    </citation>
    <scope>NUCLEOTIDE SEQUENCE</scope>
    <source>
        <strain evidence="3">Liverpool</strain>
    </source>
</reference>
<keyword evidence="2" id="KW-0472">Membrane</keyword>
<feature type="transmembrane region" description="Helical" evidence="2">
    <location>
        <begin position="479"/>
        <end position="499"/>
    </location>
</feature>
<proteinExistence type="predicted"/>
<feature type="region of interest" description="Disordered" evidence="1">
    <location>
        <begin position="509"/>
        <end position="596"/>
    </location>
</feature>
<feature type="region of interest" description="Disordered" evidence="1">
    <location>
        <begin position="293"/>
        <end position="343"/>
    </location>
</feature>
<feature type="region of interest" description="Disordered" evidence="1">
    <location>
        <begin position="65"/>
        <end position="101"/>
    </location>
</feature>
<feature type="region of interest" description="Disordered" evidence="1">
    <location>
        <begin position="664"/>
        <end position="704"/>
    </location>
</feature>
<keyword evidence="2" id="KW-0812">Transmembrane</keyword>
<feature type="compositionally biased region" description="Polar residues" evidence="1">
    <location>
        <begin position="510"/>
        <end position="521"/>
    </location>
</feature>
<keyword evidence="2" id="KW-1133">Transmembrane helix</keyword>
<organism evidence="3">
    <name type="scientific">Neospora caninum (strain Liverpool)</name>
    <dbReference type="NCBI Taxonomy" id="572307"/>
    <lineage>
        <taxon>Eukaryota</taxon>
        <taxon>Sar</taxon>
        <taxon>Alveolata</taxon>
        <taxon>Apicomplexa</taxon>
        <taxon>Conoidasida</taxon>
        <taxon>Coccidia</taxon>
        <taxon>Eucoccidiorida</taxon>
        <taxon>Eimeriorina</taxon>
        <taxon>Sarcocystidae</taxon>
        <taxon>Neospora</taxon>
    </lineage>
</organism>
<name>A0A0F7UMW3_NEOCL</name>
<evidence type="ECO:0008006" key="4">
    <source>
        <dbReference type="Google" id="ProtNLM"/>
    </source>
</evidence>
<dbReference type="AlphaFoldDB" id="A0A0F7UMW3"/>
<feature type="transmembrane region" description="Helical" evidence="2">
    <location>
        <begin position="419"/>
        <end position="438"/>
    </location>
</feature>
<protein>
    <recommendedName>
        <fullName evidence="4">Transmembrane protein</fullName>
    </recommendedName>
</protein>
<sequence length="704" mass="75094">MNALRNGGSAAVPVRTRQEGLGVSCLPQVARRTPRIFPGPHAVSSSPRPSSSPRCSFCSFFSLRSSTSPPSSPSSPALPRGEVSRRFHSSSLPTPPSSYPLCLPSSTEAFPRCRRESSRISLGAPRVSLREAVWVRGGRTAGPLPTGALLRTGRDARTKAESDIGSGGEWKGPGGNEASLLPRKCAHGVRAHPVHGTSLRGHEWSSGVKSRSETAVCKALLQPLSAGEPRFPSALRGVLPPFSHSQLHALISVSSAPQRELFLRQQLPRALAVPVRRFSSFLETSARAYLLQPRCTSTSDPQRTEADEAEPENRTASSSHTGARGKEESHGATDAPPCLQAPADLPPAERPLLSFELYDTACHNFSCRASECLGDSGNKLPPRYFQWVIDGAAYLMLGGLLAVVLAAPATVVERRIDMHIKTLALTSAMYGGIAFWGFESSRFGRLHVPPAGATRYLLGLCSVGLCTLPPILCEVVSPAVGYASLTVPILFHILWASYLKRPPSLFRHGSTASNLKSQGPTPLSPLPNGRPASSCSSPAASTSSSQTCTSSAASSQTRPSSSSAPTVSSRCRSRPPLAVSEASTLRPSEASPPGPLRGGGFLPQWWGATVSHKGLLLFSLCSTALGIYSVRKVEATAGDAILDARDSQPPSRLSAVWAFWRGEEGGREDEDRRDRGDEHVMRRARERLSELAGEKPAETRAPEK</sequence>
<dbReference type="EMBL" id="LN714485">
    <property type="protein sequence ID" value="CEL69547.1"/>
    <property type="molecule type" value="Genomic_DNA"/>
</dbReference>